<feature type="region of interest" description="Disordered" evidence="1">
    <location>
        <begin position="1"/>
        <end position="40"/>
    </location>
</feature>
<sequence>MSRGRAPAWDAGRVDQEDGGDGKAGAGWNGEQNWRWTGSSYDRATGTGWLTKGIVTKRYDGQDPEADVVPGGVAHSPMGQMSHRAASLDAGNNSVRVQRMSGWVSGVANGLLGCDFARPYVRASRDSGGN</sequence>
<protein>
    <submittedName>
        <fullName evidence="2">Uncharacterized protein</fullName>
    </submittedName>
</protein>
<name>A0A1G4BDD9_9PEZI</name>
<evidence type="ECO:0000256" key="1">
    <source>
        <dbReference type="SAM" id="MobiDB-lite"/>
    </source>
</evidence>
<evidence type="ECO:0000313" key="2">
    <source>
        <dbReference type="EMBL" id="OHE99346.1"/>
    </source>
</evidence>
<accession>A0A1G4BDD9</accession>
<comment type="caution">
    <text evidence="2">The sequence shown here is derived from an EMBL/GenBank/DDBJ whole genome shotgun (WGS) entry which is preliminary data.</text>
</comment>
<dbReference type="RefSeq" id="XP_022476495.1">
    <property type="nucleotide sequence ID" value="XM_022617030.1"/>
</dbReference>
<dbReference type="GeneID" id="34558540"/>
<feature type="compositionally biased region" description="Polar residues" evidence="1">
    <location>
        <begin position="30"/>
        <end position="40"/>
    </location>
</feature>
<evidence type="ECO:0000313" key="3">
    <source>
        <dbReference type="Proteomes" id="UP000176998"/>
    </source>
</evidence>
<proteinExistence type="predicted"/>
<keyword evidence="3" id="KW-1185">Reference proteome</keyword>
<gene>
    <name evidence="2" type="ORF">CORC01_05387</name>
</gene>
<dbReference type="Proteomes" id="UP000176998">
    <property type="component" value="Unassembled WGS sequence"/>
</dbReference>
<dbReference type="EMBL" id="MJBS01000037">
    <property type="protein sequence ID" value="OHE99346.1"/>
    <property type="molecule type" value="Genomic_DNA"/>
</dbReference>
<dbReference type="AlphaFoldDB" id="A0A1G4BDD9"/>
<reference evidence="2 3" key="1">
    <citation type="submission" date="2016-09" db="EMBL/GenBank/DDBJ databases">
        <authorList>
            <person name="Capua I."/>
            <person name="De Benedictis P."/>
            <person name="Joannis T."/>
            <person name="Lombin L.H."/>
            <person name="Cattoli G."/>
        </authorList>
    </citation>
    <scope>NUCLEOTIDE SEQUENCE [LARGE SCALE GENOMIC DNA]</scope>
    <source>
        <strain evidence="2 3">IMI 309357</strain>
    </source>
</reference>
<organism evidence="2 3">
    <name type="scientific">Colletotrichum orchidophilum</name>
    <dbReference type="NCBI Taxonomy" id="1209926"/>
    <lineage>
        <taxon>Eukaryota</taxon>
        <taxon>Fungi</taxon>
        <taxon>Dikarya</taxon>
        <taxon>Ascomycota</taxon>
        <taxon>Pezizomycotina</taxon>
        <taxon>Sordariomycetes</taxon>
        <taxon>Hypocreomycetidae</taxon>
        <taxon>Glomerellales</taxon>
        <taxon>Glomerellaceae</taxon>
        <taxon>Colletotrichum</taxon>
    </lineage>
</organism>